<dbReference type="Proteomes" id="UP000233458">
    <property type="component" value="Chromosome"/>
</dbReference>
<accession>A0ABM6Q6G1</accession>
<proteinExistence type="predicted"/>
<protein>
    <recommendedName>
        <fullName evidence="1">HNH nuclease domain-containing protein</fullName>
    </recommendedName>
</protein>
<dbReference type="EMBL" id="CP024199">
    <property type="protein sequence ID" value="AUG52100.1"/>
    <property type="molecule type" value="Genomic_DNA"/>
</dbReference>
<sequence>MTLQLFAPALRYVRWFDVDRVHRRNGQGFGGFMTRAPGARKICKAHYPYMCCSICGLSMEAVLDVAHLDQDPSNNNPDNLAWLCKTHHRMFDCGLYPVGGIKMLQEHWQQWHAKGAVADHSIYMKDAGIKAARTRKRKIAAKKAVATRMAATKTTLEKDDEI</sequence>
<organism evidence="2 3">
    <name type="scientific">Thalassospira marina</name>
    <dbReference type="NCBI Taxonomy" id="2048283"/>
    <lineage>
        <taxon>Bacteria</taxon>
        <taxon>Pseudomonadati</taxon>
        <taxon>Pseudomonadota</taxon>
        <taxon>Alphaproteobacteria</taxon>
        <taxon>Rhodospirillales</taxon>
        <taxon>Thalassospiraceae</taxon>
        <taxon>Thalassospira</taxon>
    </lineage>
</organism>
<keyword evidence="3" id="KW-1185">Reference proteome</keyword>
<dbReference type="InterPro" id="IPR003615">
    <property type="entry name" value="HNH_nuc"/>
</dbReference>
<reference evidence="2 3" key="1">
    <citation type="submission" date="2017-10" db="EMBL/GenBank/DDBJ databases">
        <title>Biodiversity and function of Thalassospira species in the particle-attached aromatic-hydrocarbon-degrading consortia from the surface seawater of the China South Sea.</title>
        <authorList>
            <person name="Dong C."/>
            <person name="Liu R."/>
            <person name="Shao Z."/>
        </authorList>
    </citation>
    <scope>NUCLEOTIDE SEQUENCE [LARGE SCALE GENOMIC DNA]</scope>
    <source>
        <strain evidence="2 3">CSC3H3</strain>
    </source>
</reference>
<dbReference type="CDD" id="cd00085">
    <property type="entry name" value="HNHc"/>
    <property type="match status" value="1"/>
</dbReference>
<dbReference type="Pfam" id="PF13392">
    <property type="entry name" value="HNH_3"/>
    <property type="match status" value="1"/>
</dbReference>
<name>A0ABM6Q6G1_9PROT</name>
<evidence type="ECO:0000313" key="3">
    <source>
        <dbReference type="Proteomes" id="UP000233458"/>
    </source>
</evidence>
<evidence type="ECO:0000259" key="1">
    <source>
        <dbReference type="Pfam" id="PF13392"/>
    </source>
</evidence>
<feature type="domain" description="HNH nuclease" evidence="1">
    <location>
        <begin position="63"/>
        <end position="89"/>
    </location>
</feature>
<gene>
    <name evidence="2" type="ORF">CSC3H3_04695</name>
</gene>
<evidence type="ECO:0000313" key="2">
    <source>
        <dbReference type="EMBL" id="AUG52100.1"/>
    </source>
</evidence>